<dbReference type="GO" id="GO:0030674">
    <property type="term" value="F:protein-macromolecule adaptor activity"/>
    <property type="evidence" value="ECO:0000318"/>
    <property type="project" value="GO_Central"/>
</dbReference>
<evidence type="ECO:0000256" key="3">
    <source>
        <dbReference type="ARBA" id="ARBA00022490"/>
    </source>
</evidence>
<dbReference type="OrthoDB" id="429520at2759"/>
<dbReference type="FunFam" id="1.25.40.190:FF:000003">
    <property type="entry name" value="Actin-related protein 2/3 complex subunit 5"/>
    <property type="match status" value="1"/>
</dbReference>
<evidence type="ECO:0000313" key="8">
    <source>
        <dbReference type="Proteomes" id="UP000007110"/>
    </source>
</evidence>
<dbReference type="KEGG" id="spu:762971"/>
<dbReference type="GO" id="GO:0030863">
    <property type="term" value="C:cortical cytoskeleton"/>
    <property type="evidence" value="ECO:0000318"/>
    <property type="project" value="GO_Central"/>
</dbReference>
<comment type="similarity">
    <text evidence="2 6">Belongs to the ARPC5 family.</text>
</comment>
<name>A0A7M7LL10_STRPU</name>
<dbReference type="GO" id="GO:0030833">
    <property type="term" value="P:regulation of actin filament polymerization"/>
    <property type="evidence" value="ECO:0007669"/>
    <property type="project" value="InterPro"/>
</dbReference>
<comment type="function">
    <text evidence="5">Functions as a component of the Arp2/3 complex which is involved in regulation of actin polymerization and together with an activating nucleation-promoting factor (NPF) mediates the formation of branched actin networks.</text>
</comment>
<dbReference type="FunCoup" id="A0A7M7LL10">
    <property type="interactions" value="2191"/>
</dbReference>
<evidence type="ECO:0000256" key="6">
    <source>
        <dbReference type="RuleBase" id="RU004301"/>
    </source>
</evidence>
<keyword evidence="3" id="KW-0963">Cytoplasm</keyword>
<keyword evidence="8" id="KW-1185">Reference proteome</keyword>
<dbReference type="AlphaFoldDB" id="A0A7M7LL10"/>
<protein>
    <recommendedName>
        <fullName evidence="6">Actin-related protein 2/3 complex subunit 5</fullName>
    </recommendedName>
</protein>
<evidence type="ECO:0000256" key="1">
    <source>
        <dbReference type="ARBA" id="ARBA00004245"/>
    </source>
</evidence>
<dbReference type="InterPro" id="IPR036743">
    <property type="entry name" value="ARPC5_sf"/>
</dbReference>
<dbReference type="GeneID" id="762971"/>
<dbReference type="GO" id="GO:0016477">
    <property type="term" value="P:cell migration"/>
    <property type="evidence" value="ECO:0000318"/>
    <property type="project" value="GO_Central"/>
</dbReference>
<dbReference type="Proteomes" id="UP000007110">
    <property type="component" value="Unassembled WGS sequence"/>
</dbReference>
<dbReference type="Gene3D" id="1.25.40.190">
    <property type="entry name" value="Actin-related protein 2/3 complex subunit 5"/>
    <property type="match status" value="1"/>
</dbReference>
<dbReference type="PANTHER" id="PTHR12644">
    <property type="entry name" value="ARP2/3 COMPLEX 16 KD SUBUNIT P16-ARC"/>
    <property type="match status" value="1"/>
</dbReference>
<dbReference type="GO" id="GO:0034314">
    <property type="term" value="P:Arp2/3 complex-mediated actin nucleation"/>
    <property type="evidence" value="ECO:0000318"/>
    <property type="project" value="GO_Central"/>
</dbReference>
<organism evidence="7 8">
    <name type="scientific">Strongylocentrotus purpuratus</name>
    <name type="common">Purple sea urchin</name>
    <dbReference type="NCBI Taxonomy" id="7668"/>
    <lineage>
        <taxon>Eukaryota</taxon>
        <taxon>Metazoa</taxon>
        <taxon>Echinodermata</taxon>
        <taxon>Eleutherozoa</taxon>
        <taxon>Echinozoa</taxon>
        <taxon>Echinoidea</taxon>
        <taxon>Euechinoidea</taxon>
        <taxon>Echinacea</taxon>
        <taxon>Camarodonta</taxon>
        <taxon>Echinidea</taxon>
        <taxon>Strongylocentrotidae</taxon>
        <taxon>Strongylocentrotus</taxon>
    </lineage>
</organism>
<evidence type="ECO:0000313" key="7">
    <source>
        <dbReference type="EnsemblMetazoa" id="XP_001198802"/>
    </source>
</evidence>
<dbReference type="Pfam" id="PF04699">
    <property type="entry name" value="P16-Arc"/>
    <property type="match status" value="1"/>
</dbReference>
<sequence>MSKSTSTTIFRKVNIDEFDENNYQDEVVEADQVAVPAEEEIERLLNSKKNVDALQLLLRNAPITSKNQVDKDKAHQLVIRVLTMFKASEVGDAVNSLDSNSIDILMKYIYREFAAPSEKSASVCLTWHEKVYAVGGVGSIIRVLTDRKGV</sequence>
<dbReference type="InterPro" id="IPR006789">
    <property type="entry name" value="ARPC5"/>
</dbReference>
<reference evidence="7" key="2">
    <citation type="submission" date="2021-01" db="UniProtKB">
        <authorList>
            <consortium name="EnsemblMetazoa"/>
        </authorList>
    </citation>
    <scope>IDENTIFICATION</scope>
</reference>
<accession>A0A7M7LL10</accession>
<comment type="function">
    <text evidence="6">Functions as component of the Arp2/3 complex which is involved in regulation of actin polymerization and together with an activating nucleation-promoting factor (NPF) mediates the formation of branched actin networks. Arp2/3 complex plays a critical role in the control of cell morphogenesis via the modulation of cell polarity development.</text>
</comment>
<evidence type="ECO:0000256" key="2">
    <source>
        <dbReference type="ARBA" id="ARBA00006084"/>
    </source>
</evidence>
<dbReference type="InParanoid" id="A0A7M7LL10"/>
<dbReference type="RefSeq" id="XP_001198802.2">
    <property type="nucleotide sequence ID" value="XM_001198802.4"/>
</dbReference>
<dbReference type="PIRSF" id="PIRSF039096">
    <property type="entry name" value="p16-ARC"/>
    <property type="match status" value="1"/>
</dbReference>
<evidence type="ECO:0000256" key="5">
    <source>
        <dbReference type="ARBA" id="ARBA00060329"/>
    </source>
</evidence>
<dbReference type="SUPFAM" id="SSF69103">
    <property type="entry name" value="Arp2/3 complex 16 kDa subunit ARPC5"/>
    <property type="match status" value="1"/>
</dbReference>
<dbReference type="EnsemblMetazoa" id="XM_001198802">
    <property type="protein sequence ID" value="XP_001198802"/>
    <property type="gene ID" value="LOC762971"/>
</dbReference>
<proteinExistence type="inferred from homology"/>
<keyword evidence="4 6" id="KW-0206">Cytoskeleton</keyword>
<reference evidence="8" key="1">
    <citation type="submission" date="2015-02" db="EMBL/GenBank/DDBJ databases">
        <title>Genome sequencing for Strongylocentrotus purpuratus.</title>
        <authorList>
            <person name="Murali S."/>
            <person name="Liu Y."/>
            <person name="Vee V."/>
            <person name="English A."/>
            <person name="Wang M."/>
            <person name="Skinner E."/>
            <person name="Han Y."/>
            <person name="Muzny D.M."/>
            <person name="Worley K.C."/>
            <person name="Gibbs R.A."/>
        </authorList>
    </citation>
    <scope>NUCLEOTIDE SEQUENCE</scope>
</reference>
<comment type="subcellular location">
    <subcellularLocation>
        <location evidence="1">Cytoplasm</location>
        <location evidence="1">Cytoskeleton</location>
    </subcellularLocation>
</comment>
<dbReference type="OMA" id="LWHEKAF"/>
<evidence type="ECO:0000256" key="4">
    <source>
        <dbReference type="ARBA" id="ARBA00023212"/>
    </source>
</evidence>
<dbReference type="GO" id="GO:0005885">
    <property type="term" value="C:Arp2/3 protein complex"/>
    <property type="evidence" value="ECO:0000318"/>
    <property type="project" value="GO_Central"/>
</dbReference>